<dbReference type="InterPro" id="IPR030395">
    <property type="entry name" value="GP_PDE_dom"/>
</dbReference>
<feature type="domain" description="GP-PDE" evidence="1">
    <location>
        <begin position="39"/>
        <end position="292"/>
    </location>
</feature>
<dbReference type="Gene3D" id="3.20.20.190">
    <property type="entry name" value="Phosphatidylinositol (PI) phosphodiesterase"/>
    <property type="match status" value="1"/>
</dbReference>
<evidence type="ECO:0000259" key="1">
    <source>
        <dbReference type="PROSITE" id="PS51704"/>
    </source>
</evidence>
<dbReference type="SUPFAM" id="SSF51695">
    <property type="entry name" value="PLC-like phosphodiesterases"/>
    <property type="match status" value="1"/>
</dbReference>
<dbReference type="AlphaFoldDB" id="A0A0C2CWI9"/>
<dbReference type="PANTHER" id="PTHR46211">
    <property type="entry name" value="GLYCEROPHOSPHORYL DIESTER PHOSPHODIESTERASE"/>
    <property type="match status" value="1"/>
</dbReference>
<dbReference type="PROSITE" id="PS51704">
    <property type="entry name" value="GP_PDE"/>
    <property type="match status" value="1"/>
</dbReference>
<dbReference type="CDD" id="cd08561">
    <property type="entry name" value="GDPD_cytoplasmic_ScUgpQ2_like"/>
    <property type="match status" value="1"/>
</dbReference>
<dbReference type="GO" id="GO:0006629">
    <property type="term" value="P:lipid metabolic process"/>
    <property type="evidence" value="ECO:0007669"/>
    <property type="project" value="InterPro"/>
</dbReference>
<dbReference type="Proteomes" id="UP000031599">
    <property type="component" value="Unassembled WGS sequence"/>
</dbReference>
<dbReference type="InterPro" id="IPR017946">
    <property type="entry name" value="PLC-like_Pdiesterase_TIM-brl"/>
</dbReference>
<proteinExistence type="predicted"/>
<protein>
    <submittedName>
        <fullName evidence="2">Glycerophosphoryl diester phosphodiesterase</fullName>
    </submittedName>
</protein>
<dbReference type="Pfam" id="PF03009">
    <property type="entry name" value="GDPD"/>
    <property type="match status" value="1"/>
</dbReference>
<name>A0A0C2CWI9_9BACT</name>
<dbReference type="EMBL" id="JMCC02000145">
    <property type="protein sequence ID" value="KIG12197.1"/>
    <property type="molecule type" value="Genomic_DNA"/>
</dbReference>
<dbReference type="PANTHER" id="PTHR46211:SF14">
    <property type="entry name" value="GLYCEROPHOSPHODIESTER PHOSPHODIESTERASE"/>
    <property type="match status" value="1"/>
</dbReference>
<organism evidence="2 3">
    <name type="scientific">Enhygromyxa salina</name>
    <dbReference type="NCBI Taxonomy" id="215803"/>
    <lineage>
        <taxon>Bacteria</taxon>
        <taxon>Pseudomonadati</taxon>
        <taxon>Myxococcota</taxon>
        <taxon>Polyangia</taxon>
        <taxon>Nannocystales</taxon>
        <taxon>Nannocystaceae</taxon>
        <taxon>Enhygromyxa</taxon>
    </lineage>
</organism>
<dbReference type="GO" id="GO:0008081">
    <property type="term" value="F:phosphoric diester hydrolase activity"/>
    <property type="evidence" value="ECO:0007669"/>
    <property type="project" value="InterPro"/>
</dbReference>
<comment type="caution">
    <text evidence="2">The sequence shown here is derived from an EMBL/GenBank/DDBJ whole genome shotgun (WGS) entry which is preliminary data.</text>
</comment>
<gene>
    <name evidence="2" type="ORF">DB30_01801</name>
</gene>
<evidence type="ECO:0000313" key="3">
    <source>
        <dbReference type="Proteomes" id="UP000031599"/>
    </source>
</evidence>
<accession>A0A0C2CWI9</accession>
<evidence type="ECO:0000313" key="2">
    <source>
        <dbReference type="EMBL" id="KIG12197.1"/>
    </source>
</evidence>
<reference evidence="2 3" key="1">
    <citation type="submission" date="2014-12" db="EMBL/GenBank/DDBJ databases">
        <title>Genome assembly of Enhygromyxa salina DSM 15201.</title>
        <authorList>
            <person name="Sharma G."/>
            <person name="Subramanian S."/>
        </authorList>
    </citation>
    <scope>NUCLEOTIDE SEQUENCE [LARGE SCALE GENOMIC DNA]</scope>
    <source>
        <strain evidence="2 3">DSM 15201</strain>
    </source>
</reference>
<sequence>MDRAWPTGARLNLAKPACRIGDEGGQRAVPRPYFQSRGLACLAHRGGAASHPENTLDAFRAGLDAGCQWIETDLHMTRDGHIVCFHDDRLDRTTNGHGEIRRLTLAQLRRLDAGYHFTLDGRSYPFRDKGVTVPTLEEVVGLDPEVRVNLDIKQRRPAIVAELWRQIEALQIHDRVLVGSSDLTSLRAFRRLAGGRVASSACTSEVFAFWLAARAGLSARVPIEPIEYDALQVPVSFHGLQVITSAFVRAAHQRGLQVHVWTIDETEQMRWLIRLGVDGIVTDHPQRLAALVSELGITPTTAQTQR</sequence>